<gene>
    <name evidence="3" type="ORF">LOTGIDRAFT_175939</name>
</gene>
<feature type="signal peptide" evidence="2">
    <location>
        <begin position="1"/>
        <end position="23"/>
    </location>
</feature>
<keyword evidence="1" id="KW-0472">Membrane</keyword>
<evidence type="ECO:0000313" key="4">
    <source>
        <dbReference type="Proteomes" id="UP000030746"/>
    </source>
</evidence>
<keyword evidence="2" id="KW-0732">Signal</keyword>
<name>V3ZTE5_LOTGI</name>
<keyword evidence="4" id="KW-1185">Reference proteome</keyword>
<evidence type="ECO:0000256" key="2">
    <source>
        <dbReference type="SAM" id="SignalP"/>
    </source>
</evidence>
<feature type="transmembrane region" description="Helical" evidence="1">
    <location>
        <begin position="182"/>
        <end position="203"/>
    </location>
</feature>
<protein>
    <recommendedName>
        <fullName evidence="5">CUB domain-containing protein</fullName>
    </recommendedName>
</protein>
<proteinExistence type="predicted"/>
<dbReference type="RefSeq" id="XP_009061671.1">
    <property type="nucleotide sequence ID" value="XM_009063423.1"/>
</dbReference>
<keyword evidence="1" id="KW-0812">Transmembrane</keyword>
<evidence type="ECO:0000256" key="1">
    <source>
        <dbReference type="SAM" id="Phobius"/>
    </source>
</evidence>
<reference evidence="3 4" key="1">
    <citation type="journal article" date="2013" name="Nature">
        <title>Insights into bilaterian evolution from three spiralian genomes.</title>
        <authorList>
            <person name="Simakov O."/>
            <person name="Marletaz F."/>
            <person name="Cho S.J."/>
            <person name="Edsinger-Gonzales E."/>
            <person name="Havlak P."/>
            <person name="Hellsten U."/>
            <person name="Kuo D.H."/>
            <person name="Larsson T."/>
            <person name="Lv J."/>
            <person name="Arendt D."/>
            <person name="Savage R."/>
            <person name="Osoegawa K."/>
            <person name="de Jong P."/>
            <person name="Grimwood J."/>
            <person name="Chapman J.A."/>
            <person name="Shapiro H."/>
            <person name="Aerts A."/>
            <person name="Otillar R.P."/>
            <person name="Terry A.Y."/>
            <person name="Boore J.L."/>
            <person name="Grigoriev I.V."/>
            <person name="Lindberg D.R."/>
            <person name="Seaver E.C."/>
            <person name="Weisblat D.A."/>
            <person name="Putnam N.H."/>
            <person name="Rokhsar D.S."/>
        </authorList>
    </citation>
    <scope>NUCLEOTIDE SEQUENCE [LARGE SCALE GENOMIC DNA]</scope>
</reference>
<dbReference type="EMBL" id="KB202856">
    <property type="protein sequence ID" value="ESO87642.1"/>
    <property type="molecule type" value="Genomic_DNA"/>
</dbReference>
<dbReference type="Proteomes" id="UP000030746">
    <property type="component" value="Unassembled WGS sequence"/>
</dbReference>
<organism evidence="3 4">
    <name type="scientific">Lottia gigantea</name>
    <name type="common">Giant owl limpet</name>
    <dbReference type="NCBI Taxonomy" id="225164"/>
    <lineage>
        <taxon>Eukaryota</taxon>
        <taxon>Metazoa</taxon>
        <taxon>Spiralia</taxon>
        <taxon>Lophotrochozoa</taxon>
        <taxon>Mollusca</taxon>
        <taxon>Gastropoda</taxon>
        <taxon>Patellogastropoda</taxon>
        <taxon>Lottioidea</taxon>
        <taxon>Lottiidae</taxon>
        <taxon>Lottia</taxon>
    </lineage>
</organism>
<feature type="chain" id="PRO_5004716584" description="CUB domain-containing protein" evidence="2">
    <location>
        <begin position="24"/>
        <end position="206"/>
    </location>
</feature>
<dbReference type="HOGENOM" id="CLU_1333270_0_0_1"/>
<dbReference type="GeneID" id="20243484"/>
<dbReference type="AlphaFoldDB" id="V3ZTE5"/>
<evidence type="ECO:0000313" key="3">
    <source>
        <dbReference type="EMBL" id="ESO87642.1"/>
    </source>
</evidence>
<accession>V3ZTE5</accession>
<keyword evidence="1" id="KW-1133">Transmembrane helix</keyword>
<sequence>MGVLRVLLVNIAKLIFMISTVSSVEICSNKTQIGELVSLSGTRRGGESCGCSVNLVNDNEDSTVTFQATQNPAGCQKKLMLKTKTSEYNCQNYPYHTTFTLTPTDQLYINLVNSQNTLAGFVFNFTIQTETNGSRVNLTCRSLWTTVGGNNLQYSSTTGASGQIDFTTRGTESQNQDLDIPVIVGCIVGGVVLVHIIILMKIFHYK</sequence>
<evidence type="ECO:0008006" key="5">
    <source>
        <dbReference type="Google" id="ProtNLM"/>
    </source>
</evidence>
<dbReference type="KEGG" id="lgi:LOTGIDRAFT_175939"/>
<dbReference type="CTD" id="20243484"/>